<dbReference type="Pfam" id="PF01323">
    <property type="entry name" value="DSBA"/>
    <property type="match status" value="1"/>
</dbReference>
<dbReference type="CDD" id="cd03024">
    <property type="entry name" value="DsbA_FrnE"/>
    <property type="match status" value="1"/>
</dbReference>
<protein>
    <submittedName>
        <fullName evidence="2">Predicted dithiol-disulfide isomerase, DsbA family</fullName>
    </submittedName>
</protein>
<sequence>MIGGMQVEFWADVICPWCYIGKARFDKALAAFEHRDEITVVHRAFELDPGRTGVESVQDMLAAKFGPRAAEMEASVAQLARDEGLEYRLDREVGNTFDVHRLLHLAGEKGVQHQVLDAVLHANFGQARSLFTPESLTEVVTEAGLDAADVKAVLEDPAACAGEVRADEQRARDIGVSGVPFVVLAERFAVSGAQPTELFERALAQARES</sequence>
<evidence type="ECO:0000313" key="2">
    <source>
        <dbReference type="EMBL" id="SEQ29311.1"/>
    </source>
</evidence>
<gene>
    <name evidence="2" type="ORF">SAMN04488000_102428</name>
</gene>
<dbReference type="Proteomes" id="UP000199503">
    <property type="component" value="Unassembled WGS sequence"/>
</dbReference>
<dbReference type="PANTHER" id="PTHR13887">
    <property type="entry name" value="GLUTATHIONE S-TRANSFERASE KAPPA"/>
    <property type="match status" value="1"/>
</dbReference>
<name>A0A1H9EUG3_9PSEU</name>
<proteinExistence type="predicted"/>
<evidence type="ECO:0000259" key="1">
    <source>
        <dbReference type="Pfam" id="PF01323"/>
    </source>
</evidence>
<dbReference type="GO" id="GO:0016491">
    <property type="term" value="F:oxidoreductase activity"/>
    <property type="evidence" value="ECO:0007669"/>
    <property type="project" value="InterPro"/>
</dbReference>
<dbReference type="AlphaFoldDB" id="A0A1H9EUG3"/>
<dbReference type="InterPro" id="IPR036249">
    <property type="entry name" value="Thioredoxin-like_sf"/>
</dbReference>
<dbReference type="SUPFAM" id="SSF52833">
    <property type="entry name" value="Thioredoxin-like"/>
    <property type="match status" value="1"/>
</dbReference>
<keyword evidence="2" id="KW-0413">Isomerase</keyword>
<dbReference type="STRING" id="65499.SAMN04488000_102428"/>
<dbReference type="PANTHER" id="PTHR13887:SF41">
    <property type="entry name" value="THIOREDOXIN SUPERFAMILY PROTEIN"/>
    <property type="match status" value="1"/>
</dbReference>
<accession>A0A1H9EUG3</accession>
<keyword evidence="3" id="KW-1185">Reference proteome</keyword>
<organism evidence="2 3">
    <name type="scientific">Lentzea albida</name>
    <dbReference type="NCBI Taxonomy" id="65499"/>
    <lineage>
        <taxon>Bacteria</taxon>
        <taxon>Bacillati</taxon>
        <taxon>Actinomycetota</taxon>
        <taxon>Actinomycetes</taxon>
        <taxon>Pseudonocardiales</taxon>
        <taxon>Pseudonocardiaceae</taxon>
        <taxon>Lentzea</taxon>
    </lineage>
</organism>
<evidence type="ECO:0000313" key="3">
    <source>
        <dbReference type="Proteomes" id="UP000199503"/>
    </source>
</evidence>
<reference evidence="3" key="1">
    <citation type="submission" date="2016-10" db="EMBL/GenBank/DDBJ databases">
        <authorList>
            <person name="Varghese N."/>
            <person name="Submissions S."/>
        </authorList>
    </citation>
    <scope>NUCLEOTIDE SEQUENCE [LARGE SCALE GENOMIC DNA]</scope>
    <source>
        <strain evidence="3">DSM 44437</strain>
    </source>
</reference>
<dbReference type="GO" id="GO:0016853">
    <property type="term" value="F:isomerase activity"/>
    <property type="evidence" value="ECO:0007669"/>
    <property type="project" value="UniProtKB-KW"/>
</dbReference>
<feature type="domain" description="DSBA-like thioredoxin" evidence="1">
    <location>
        <begin position="6"/>
        <end position="204"/>
    </location>
</feature>
<dbReference type="InterPro" id="IPR001853">
    <property type="entry name" value="DSBA-like_thioredoxin_dom"/>
</dbReference>
<dbReference type="Gene3D" id="3.40.30.10">
    <property type="entry name" value="Glutaredoxin"/>
    <property type="match status" value="1"/>
</dbReference>
<dbReference type="EMBL" id="FOFV01000002">
    <property type="protein sequence ID" value="SEQ29311.1"/>
    <property type="molecule type" value="Genomic_DNA"/>
</dbReference>